<accession>A0A969W709</accession>
<dbReference type="EMBL" id="JAAVXB010000001">
    <property type="protein sequence ID" value="NKF21118.1"/>
    <property type="molecule type" value="Genomic_DNA"/>
</dbReference>
<dbReference type="Pfam" id="PF13528">
    <property type="entry name" value="Glyco_trans_1_3"/>
    <property type="match status" value="1"/>
</dbReference>
<feature type="compositionally biased region" description="Basic residues" evidence="1">
    <location>
        <begin position="358"/>
        <end position="368"/>
    </location>
</feature>
<evidence type="ECO:0000313" key="2">
    <source>
        <dbReference type="EMBL" id="NKF21118.1"/>
    </source>
</evidence>
<evidence type="ECO:0000256" key="1">
    <source>
        <dbReference type="SAM" id="MobiDB-lite"/>
    </source>
</evidence>
<evidence type="ECO:0008006" key="4">
    <source>
        <dbReference type="Google" id="ProtNLM"/>
    </source>
</evidence>
<comment type="caution">
    <text evidence="2">The sequence shown here is derived from an EMBL/GenBank/DDBJ whole genome shotgun (WGS) entry which is preliminary data.</text>
</comment>
<sequence length="379" mass="42172">MRIAYGVMGYGRGHAMRTMAVLPALSREHEITVFAGGDAYEVLAPRFPTVKIPTIGYQYSRAGTHSLPLTLARNTAPVADLLFGGRGTQQLGDAMRERGIELVISDSEAWTHRVAQRLGLPRISFDHVGIIAYCKPHFPPDLWALGMRDGWGYRQLMGVPERILISSFYAAEPAYPQVRLVGPMLRDEVRAAQSREGDYLLAYFNKGMHQYLPHIDRALRLLDCKVRVYGTGRVGHDENLEFCAPSVDGFVQDFAGCRAVLSTAGNQLIGEALHFGKPILALPEPAFEQRLNADIIDRMGVGQRGDLMTLTPSDIDRFLGHYDRFRVNLAWHAAQPQAGDGREQAVTWLQEDIAALRPHRQAKRRRRADTRPAPLGAPA</sequence>
<protein>
    <recommendedName>
        <fullName evidence="4">Teichoic acid biosynthesis protein</fullName>
    </recommendedName>
</protein>
<feature type="region of interest" description="Disordered" evidence="1">
    <location>
        <begin position="358"/>
        <end position="379"/>
    </location>
</feature>
<organism evidence="2 3">
    <name type="scientific">Solimonas marina</name>
    <dbReference type="NCBI Taxonomy" id="2714601"/>
    <lineage>
        <taxon>Bacteria</taxon>
        <taxon>Pseudomonadati</taxon>
        <taxon>Pseudomonadota</taxon>
        <taxon>Gammaproteobacteria</taxon>
        <taxon>Nevskiales</taxon>
        <taxon>Nevskiaceae</taxon>
        <taxon>Solimonas</taxon>
    </lineage>
</organism>
<dbReference type="RefSeq" id="WP_168146355.1">
    <property type="nucleotide sequence ID" value="NZ_JAAVXB010000001.1"/>
</dbReference>
<gene>
    <name evidence="2" type="ORF">G7Y82_02235</name>
</gene>
<reference evidence="2" key="1">
    <citation type="submission" date="2020-03" db="EMBL/GenBank/DDBJ databases">
        <title>Solimonas marina sp. nov., isolated from deep seawater of the Pacific Ocean.</title>
        <authorList>
            <person name="Liu X."/>
            <person name="Lai Q."/>
            <person name="Sun F."/>
            <person name="Gai Y."/>
            <person name="Li G."/>
            <person name="Shao Z."/>
        </authorList>
    </citation>
    <scope>NUCLEOTIDE SEQUENCE</scope>
    <source>
        <strain evidence="2">C16B3</strain>
    </source>
</reference>
<name>A0A969W709_9GAMM</name>
<dbReference type="Gene3D" id="3.40.50.2000">
    <property type="entry name" value="Glycogen Phosphorylase B"/>
    <property type="match status" value="2"/>
</dbReference>
<dbReference type="AlphaFoldDB" id="A0A969W709"/>
<keyword evidence="3" id="KW-1185">Reference proteome</keyword>
<proteinExistence type="predicted"/>
<dbReference type="Proteomes" id="UP000653472">
    <property type="component" value="Unassembled WGS sequence"/>
</dbReference>
<evidence type="ECO:0000313" key="3">
    <source>
        <dbReference type="Proteomes" id="UP000653472"/>
    </source>
</evidence>
<dbReference type="SUPFAM" id="SSF53756">
    <property type="entry name" value="UDP-Glycosyltransferase/glycogen phosphorylase"/>
    <property type="match status" value="1"/>
</dbReference>